<dbReference type="AlphaFoldDB" id="A0A224Y251"/>
<feature type="chain" id="PRO_5013008126" evidence="1">
    <location>
        <begin position="16"/>
        <end position="106"/>
    </location>
</feature>
<sequence>MFLVVFLFILITSLPFLNDVQKKLFRHFPLEKNKKKNFFLTYQSIENRKTTPPKKNLELNVTLFLIRLKIFLCSRHMKKHYLRERSPSFKAANLLAHSSYYREDSV</sequence>
<protein>
    <submittedName>
        <fullName evidence="2">Putative secreted protein</fullName>
    </submittedName>
</protein>
<organism evidence="2">
    <name type="scientific">Panstrongylus lignarius</name>
    <dbReference type="NCBI Taxonomy" id="156445"/>
    <lineage>
        <taxon>Eukaryota</taxon>
        <taxon>Metazoa</taxon>
        <taxon>Ecdysozoa</taxon>
        <taxon>Arthropoda</taxon>
        <taxon>Hexapoda</taxon>
        <taxon>Insecta</taxon>
        <taxon>Pterygota</taxon>
        <taxon>Neoptera</taxon>
        <taxon>Paraneoptera</taxon>
        <taxon>Hemiptera</taxon>
        <taxon>Heteroptera</taxon>
        <taxon>Panheteroptera</taxon>
        <taxon>Cimicomorpha</taxon>
        <taxon>Reduviidae</taxon>
        <taxon>Triatominae</taxon>
        <taxon>Panstrongylus</taxon>
    </lineage>
</organism>
<evidence type="ECO:0000313" key="2">
    <source>
        <dbReference type="EMBL" id="JAW14723.1"/>
    </source>
</evidence>
<reference evidence="2" key="1">
    <citation type="journal article" date="2018" name="PLoS Negl. Trop. Dis.">
        <title>An insight into the salivary gland and fat body transcriptome of Panstrongylus lignarius (Hemiptera: Heteroptera), the main vector of Chagas disease in Peru.</title>
        <authorList>
            <person name="Nevoa J.C."/>
            <person name="Mendes M.T."/>
            <person name="da Silva M.V."/>
            <person name="Soares S.C."/>
            <person name="Oliveira C.J.F."/>
            <person name="Ribeiro J.M.C."/>
        </authorList>
    </citation>
    <scope>NUCLEOTIDE SEQUENCE</scope>
</reference>
<evidence type="ECO:0000256" key="1">
    <source>
        <dbReference type="SAM" id="SignalP"/>
    </source>
</evidence>
<dbReference type="EMBL" id="GFTR01001703">
    <property type="protein sequence ID" value="JAW14723.1"/>
    <property type="molecule type" value="Transcribed_RNA"/>
</dbReference>
<feature type="signal peptide" evidence="1">
    <location>
        <begin position="1"/>
        <end position="15"/>
    </location>
</feature>
<accession>A0A224Y251</accession>
<proteinExistence type="predicted"/>
<keyword evidence="1" id="KW-0732">Signal</keyword>
<name>A0A224Y251_9HEMI</name>